<evidence type="ECO:0000313" key="2">
    <source>
        <dbReference type="EMBL" id="SDE64846.1"/>
    </source>
</evidence>
<dbReference type="OrthoDB" id="1075895at2"/>
<evidence type="ECO:0000313" key="3">
    <source>
        <dbReference type="Proteomes" id="UP000199072"/>
    </source>
</evidence>
<dbReference type="STRING" id="1391627.SAMN05216464_10889"/>
<dbReference type="EMBL" id="FNAI01000008">
    <property type="protein sequence ID" value="SDE64846.1"/>
    <property type="molecule type" value="Genomic_DNA"/>
</dbReference>
<proteinExistence type="predicted"/>
<dbReference type="Proteomes" id="UP000199072">
    <property type="component" value="Unassembled WGS sequence"/>
</dbReference>
<feature type="coiled-coil region" evidence="1">
    <location>
        <begin position="339"/>
        <end position="377"/>
    </location>
</feature>
<reference evidence="2 3" key="1">
    <citation type="submission" date="2016-10" db="EMBL/GenBank/DDBJ databases">
        <authorList>
            <person name="de Groot N.N."/>
        </authorList>
    </citation>
    <scope>NUCLEOTIDE SEQUENCE [LARGE SCALE GENOMIC DNA]</scope>
    <source>
        <strain evidence="2 3">47C3B</strain>
    </source>
</reference>
<name>A0A1G7EN21_9SPHI</name>
<gene>
    <name evidence="2" type="ORF">SAMN05216464_10889</name>
</gene>
<keyword evidence="3" id="KW-1185">Reference proteome</keyword>
<dbReference type="RefSeq" id="WP_091150923.1">
    <property type="nucleotide sequence ID" value="NZ_FNAI01000008.1"/>
</dbReference>
<evidence type="ECO:0000256" key="1">
    <source>
        <dbReference type="SAM" id="Coils"/>
    </source>
</evidence>
<dbReference type="AlphaFoldDB" id="A0A1G7EN21"/>
<sequence>MPAFPVAEPDAHHDYAHSVTLDRDIHISEVTQRGRKGYKCIGCQREMQAVLPKVQNYRPYFRHDAKFIKPGDKCTFKDEDYRRKLAATTLELNKEIRVPPVYKYPPKGEAGLALFLLPGTVIAASRVEKNKYFFEDHNGNIKSDFRYDGPQEELLFKADIVFYDENDEPILFIQLGKRKKLTVNEFAGLKRLRVNTINLTIPKQSAEAIEISQKKGDRAKWLYHDDEQQIAYFSVPTDLGDGIPAIDGDPDRLSEESYDCRKVQVNNLIRALGRCLESEPYRTAERAVVTAIGRTELAIKRAGEQRIVFEERYRSDAETTNRGELDEIEARRVQFRTTKAGLNGRYQRLDERYQSTKQRIREEKALLDANIRQEEIALGGTGKTIEQLQDDADREHKAARDRLDEQFGRELESIGSEQERVERAIAIERAAIERLRADITNAPAELIRKQHSQRSYHERLEAAEKEIIGGLEKERDGRQERVEGARGDLTARFDDLRRQTALAAETKILKEEPVCPDDLKHLILQEDMFWLSRMAKQIAEDSVKRRNLLEQQLSNLGYHSFSVNQLIEVANN</sequence>
<protein>
    <submittedName>
        <fullName evidence="2">Uncharacterized protein</fullName>
    </submittedName>
</protein>
<accession>A0A1G7EN21</accession>
<keyword evidence="1" id="KW-0175">Coiled coil</keyword>
<organism evidence="2 3">
    <name type="scientific">Mucilaginibacter pineti</name>
    <dbReference type="NCBI Taxonomy" id="1391627"/>
    <lineage>
        <taxon>Bacteria</taxon>
        <taxon>Pseudomonadati</taxon>
        <taxon>Bacteroidota</taxon>
        <taxon>Sphingobacteriia</taxon>
        <taxon>Sphingobacteriales</taxon>
        <taxon>Sphingobacteriaceae</taxon>
        <taxon>Mucilaginibacter</taxon>
    </lineage>
</organism>